<keyword evidence="2 5" id="KW-0689">Ribosomal protein</keyword>
<evidence type="ECO:0000256" key="5">
    <source>
        <dbReference type="HAMAP-Rule" id="MF_01366"/>
    </source>
</evidence>
<dbReference type="SUPFAM" id="SSF52161">
    <property type="entry name" value="Ribosomal protein L13"/>
    <property type="match status" value="1"/>
</dbReference>
<dbReference type="GO" id="GO:0003729">
    <property type="term" value="F:mRNA binding"/>
    <property type="evidence" value="ECO:0007669"/>
    <property type="project" value="TreeGrafter"/>
</dbReference>
<dbReference type="InterPro" id="IPR023563">
    <property type="entry name" value="Ribosomal_uL13_CS"/>
</dbReference>
<comment type="function">
    <text evidence="5 7">This protein is one of the early assembly proteins of the 50S ribosomal subunit, although it is not seen to bind rRNA by itself. It is important during the early stages of 50S assembly.</text>
</comment>
<dbReference type="GO" id="GO:0022625">
    <property type="term" value="C:cytosolic large ribosomal subunit"/>
    <property type="evidence" value="ECO:0007669"/>
    <property type="project" value="TreeGrafter"/>
</dbReference>
<dbReference type="Gene3D" id="3.90.1180.10">
    <property type="entry name" value="Ribosomal protein L13"/>
    <property type="match status" value="1"/>
</dbReference>
<dbReference type="FunFam" id="3.90.1180.10:FF:000001">
    <property type="entry name" value="50S ribosomal protein L13"/>
    <property type="match status" value="1"/>
</dbReference>
<dbReference type="PROSITE" id="PS00783">
    <property type="entry name" value="RIBOSOMAL_L13"/>
    <property type="match status" value="1"/>
</dbReference>
<name>A0A0A0BB61_9CELL</name>
<comment type="caution">
    <text evidence="8">The sequence shown here is derived from an EMBL/GenBank/DDBJ whole genome shotgun (WGS) entry which is preliminary data.</text>
</comment>
<dbReference type="InterPro" id="IPR036899">
    <property type="entry name" value="Ribosomal_uL13_sf"/>
</dbReference>
<dbReference type="GO" id="GO:0003735">
    <property type="term" value="F:structural constituent of ribosome"/>
    <property type="evidence" value="ECO:0007669"/>
    <property type="project" value="InterPro"/>
</dbReference>
<dbReference type="CDD" id="cd00392">
    <property type="entry name" value="Ribosomal_L13"/>
    <property type="match status" value="1"/>
</dbReference>
<dbReference type="GO" id="GO:0006412">
    <property type="term" value="P:translation"/>
    <property type="evidence" value="ECO:0007669"/>
    <property type="project" value="UniProtKB-UniRule"/>
</dbReference>
<evidence type="ECO:0000256" key="1">
    <source>
        <dbReference type="ARBA" id="ARBA00006227"/>
    </source>
</evidence>
<evidence type="ECO:0000256" key="6">
    <source>
        <dbReference type="RuleBase" id="RU003877"/>
    </source>
</evidence>
<dbReference type="InterPro" id="IPR005823">
    <property type="entry name" value="Ribosomal_uL13_bac-type"/>
</dbReference>
<dbReference type="EMBL" id="AXNT01000015">
    <property type="protein sequence ID" value="KGM03352.1"/>
    <property type="molecule type" value="Genomic_DNA"/>
</dbReference>
<comment type="similarity">
    <text evidence="1 5 6">Belongs to the universal ribosomal protein uL13 family.</text>
</comment>
<evidence type="ECO:0000313" key="9">
    <source>
        <dbReference type="Proteomes" id="UP000029833"/>
    </source>
</evidence>
<keyword evidence="3 5" id="KW-0687">Ribonucleoprotein</keyword>
<dbReference type="AlphaFoldDB" id="A0A0A0BB61"/>
<dbReference type="NCBIfam" id="TIGR01066">
    <property type="entry name" value="rplM_bact"/>
    <property type="match status" value="1"/>
</dbReference>
<evidence type="ECO:0000256" key="3">
    <source>
        <dbReference type="ARBA" id="ARBA00023274"/>
    </source>
</evidence>
<dbReference type="Proteomes" id="UP000029833">
    <property type="component" value="Unassembled WGS sequence"/>
</dbReference>
<dbReference type="HAMAP" id="MF_01366">
    <property type="entry name" value="Ribosomal_uL13"/>
    <property type="match status" value="1"/>
</dbReference>
<dbReference type="OrthoDB" id="9801330at2"/>
<proteinExistence type="inferred from homology"/>
<keyword evidence="9" id="KW-1185">Reference proteome</keyword>
<accession>A0A0A0BB61</accession>
<dbReference type="PANTHER" id="PTHR11545">
    <property type="entry name" value="RIBOSOMAL PROTEIN L13"/>
    <property type="match status" value="1"/>
</dbReference>
<evidence type="ECO:0000313" key="8">
    <source>
        <dbReference type="EMBL" id="KGM03352.1"/>
    </source>
</evidence>
<dbReference type="InterPro" id="IPR005822">
    <property type="entry name" value="Ribosomal_uL13"/>
</dbReference>
<comment type="subunit">
    <text evidence="5">Part of the 50S ribosomal subunit.</text>
</comment>
<organism evidence="8 9">
    <name type="scientific">Cellulomonas cellasea DSM 20118</name>
    <dbReference type="NCBI Taxonomy" id="1408250"/>
    <lineage>
        <taxon>Bacteria</taxon>
        <taxon>Bacillati</taxon>
        <taxon>Actinomycetota</taxon>
        <taxon>Actinomycetes</taxon>
        <taxon>Micrococcales</taxon>
        <taxon>Cellulomonadaceae</taxon>
        <taxon>Cellulomonas</taxon>
    </lineage>
</organism>
<dbReference type="Pfam" id="PF00572">
    <property type="entry name" value="Ribosomal_L13"/>
    <property type="match status" value="1"/>
</dbReference>
<evidence type="ECO:0000256" key="4">
    <source>
        <dbReference type="ARBA" id="ARBA00035201"/>
    </source>
</evidence>
<dbReference type="PANTHER" id="PTHR11545:SF2">
    <property type="entry name" value="LARGE RIBOSOMAL SUBUNIT PROTEIN UL13M"/>
    <property type="match status" value="1"/>
</dbReference>
<dbReference type="PIRSF" id="PIRSF002181">
    <property type="entry name" value="Ribosomal_L13"/>
    <property type="match status" value="1"/>
</dbReference>
<protein>
    <recommendedName>
        <fullName evidence="4 5">Large ribosomal subunit protein uL13</fullName>
    </recommendedName>
</protein>
<sequence>MRTYTPKPGDVERNWYVIDATDVVLGRLATHVATLLRGKHKATFAPHVDGGDFVVVINAGKVALTGNKRETKLAYRHSGYPGGLRATAYADLLDKHPERAIEKAVRGMLPKNSLSRAQMSKLKVYVGAEHPHAAQQPKPFEITQVAQQA</sequence>
<dbReference type="GO" id="GO:0017148">
    <property type="term" value="P:negative regulation of translation"/>
    <property type="evidence" value="ECO:0007669"/>
    <property type="project" value="TreeGrafter"/>
</dbReference>
<dbReference type="RefSeq" id="WP_034625786.1">
    <property type="nucleotide sequence ID" value="NZ_AXNT01000015.1"/>
</dbReference>
<gene>
    <name evidence="5 7" type="primary">rplM</name>
    <name evidence="8" type="ORF">Q760_04845</name>
</gene>
<reference evidence="8 9" key="1">
    <citation type="submission" date="2013-10" db="EMBL/GenBank/DDBJ databases">
        <authorList>
            <person name="Wang G."/>
            <person name="Zhuang W."/>
        </authorList>
    </citation>
    <scope>NUCLEOTIDE SEQUENCE [LARGE SCALE GENOMIC DNA]</scope>
    <source>
        <strain evidence="8 9">DSM 20118</strain>
    </source>
</reference>
<dbReference type="STRING" id="1408250.Q760_04845"/>
<evidence type="ECO:0000256" key="7">
    <source>
        <dbReference type="RuleBase" id="RU003878"/>
    </source>
</evidence>
<evidence type="ECO:0000256" key="2">
    <source>
        <dbReference type="ARBA" id="ARBA00022980"/>
    </source>
</evidence>